<dbReference type="InterPro" id="IPR035909">
    <property type="entry name" value="CheB_C"/>
</dbReference>
<dbReference type="CDD" id="cd16432">
    <property type="entry name" value="CheB_Rec"/>
    <property type="match status" value="1"/>
</dbReference>
<dbReference type="Gene3D" id="3.40.50.180">
    <property type="entry name" value="Methylesterase CheB, C-terminal domain"/>
    <property type="match status" value="1"/>
</dbReference>
<evidence type="ECO:0000256" key="1">
    <source>
        <dbReference type="ARBA" id="ARBA00022490"/>
    </source>
</evidence>
<dbReference type="NCBIfam" id="NF009206">
    <property type="entry name" value="PRK12555.1"/>
    <property type="match status" value="1"/>
</dbReference>
<organism evidence="10 11">
    <name type="scientific">Paenibacillus lentus</name>
    <dbReference type="NCBI Taxonomy" id="1338368"/>
    <lineage>
        <taxon>Bacteria</taxon>
        <taxon>Bacillati</taxon>
        <taxon>Bacillota</taxon>
        <taxon>Bacilli</taxon>
        <taxon>Bacillales</taxon>
        <taxon>Paenibacillaceae</taxon>
        <taxon>Paenibacillus</taxon>
    </lineage>
</organism>
<dbReference type="PIRSF" id="PIRSF000876">
    <property type="entry name" value="RR_chemtxs_CheB"/>
    <property type="match status" value="1"/>
</dbReference>
<comment type="PTM">
    <text evidence="5">Phosphorylated by CheA. Phosphorylation of the N-terminal regulatory domain activates the methylesterase activity.</text>
</comment>
<dbReference type="OrthoDB" id="9793421at2"/>
<dbReference type="EMBL" id="CP034248">
    <property type="protein sequence ID" value="AZK47933.1"/>
    <property type="molecule type" value="Genomic_DNA"/>
</dbReference>
<dbReference type="SUPFAM" id="SSF52172">
    <property type="entry name" value="CheY-like"/>
    <property type="match status" value="1"/>
</dbReference>
<dbReference type="PANTHER" id="PTHR42872">
    <property type="entry name" value="PROTEIN-GLUTAMATE METHYLESTERASE/PROTEIN-GLUTAMINE GLUTAMINASE"/>
    <property type="match status" value="1"/>
</dbReference>
<dbReference type="EC" id="3.1.1.61" evidence="5"/>
<feature type="domain" description="CheB-type methylesterase" evidence="9">
    <location>
        <begin position="160"/>
        <end position="349"/>
    </location>
</feature>
<comment type="domain">
    <text evidence="5">Contains a C-terminal catalytic domain, and an N-terminal region which modulates catalytic activity.</text>
</comment>
<evidence type="ECO:0000256" key="7">
    <source>
        <dbReference type="PROSITE-ProRule" id="PRU00169"/>
    </source>
</evidence>
<dbReference type="SUPFAM" id="SSF52738">
    <property type="entry name" value="Methylesterase CheB, C-terminal domain"/>
    <property type="match status" value="1"/>
</dbReference>
<evidence type="ECO:0000256" key="5">
    <source>
        <dbReference type="HAMAP-Rule" id="MF_00099"/>
    </source>
</evidence>
<name>A0A3S8RYC9_9BACL</name>
<evidence type="ECO:0000313" key="10">
    <source>
        <dbReference type="EMBL" id="AZK47933.1"/>
    </source>
</evidence>
<evidence type="ECO:0000259" key="9">
    <source>
        <dbReference type="PROSITE" id="PS50122"/>
    </source>
</evidence>
<keyword evidence="3 5" id="KW-0378">Hydrolase</keyword>
<comment type="subcellular location">
    <subcellularLocation>
        <location evidence="5">Cytoplasm</location>
    </subcellularLocation>
</comment>
<dbReference type="GO" id="GO:0006935">
    <property type="term" value="P:chemotaxis"/>
    <property type="evidence" value="ECO:0007669"/>
    <property type="project" value="UniProtKB-UniRule"/>
</dbReference>
<dbReference type="KEGG" id="plen:EIM92_18635"/>
<dbReference type="InterPro" id="IPR000673">
    <property type="entry name" value="Sig_transdc_resp-reg_Me-estase"/>
</dbReference>
<evidence type="ECO:0000256" key="6">
    <source>
        <dbReference type="PROSITE-ProRule" id="PRU00050"/>
    </source>
</evidence>
<comment type="similarity">
    <text evidence="5">Belongs to the CheB family.</text>
</comment>
<feature type="active site" evidence="5 6">
    <location>
        <position position="294"/>
    </location>
</feature>
<feature type="domain" description="Response regulatory" evidence="8">
    <location>
        <begin position="8"/>
        <end position="121"/>
    </location>
</feature>
<protein>
    <recommendedName>
        <fullName evidence="5">Protein-glutamate methylesterase/protein-glutamine glutaminase</fullName>
        <ecNumber evidence="5">3.1.1.61</ecNumber>
        <ecNumber evidence="5">3.5.1.44</ecNumber>
    </recommendedName>
</protein>
<dbReference type="InterPro" id="IPR001789">
    <property type="entry name" value="Sig_transdc_resp-reg_receiver"/>
</dbReference>
<dbReference type="Proteomes" id="UP000273145">
    <property type="component" value="Chromosome"/>
</dbReference>
<feature type="modified residue" description="4-aspartylphosphate" evidence="5 7">
    <location>
        <position position="59"/>
    </location>
</feature>
<accession>A0A3S8RYC9</accession>
<keyword evidence="2 5" id="KW-0145">Chemotaxis</keyword>
<dbReference type="GO" id="GO:0050568">
    <property type="term" value="F:protein-glutamine glutaminase activity"/>
    <property type="evidence" value="ECO:0007669"/>
    <property type="project" value="UniProtKB-UniRule"/>
</dbReference>
<keyword evidence="5 7" id="KW-0597">Phosphoprotein</keyword>
<evidence type="ECO:0000256" key="2">
    <source>
        <dbReference type="ARBA" id="ARBA00022500"/>
    </source>
</evidence>
<evidence type="ECO:0000256" key="3">
    <source>
        <dbReference type="ARBA" id="ARBA00022801"/>
    </source>
</evidence>
<keyword evidence="11" id="KW-1185">Reference proteome</keyword>
<evidence type="ECO:0000313" key="11">
    <source>
        <dbReference type="Proteomes" id="UP000273145"/>
    </source>
</evidence>
<dbReference type="PROSITE" id="PS50122">
    <property type="entry name" value="CHEB"/>
    <property type="match status" value="1"/>
</dbReference>
<comment type="catalytic activity">
    <reaction evidence="4 5">
        <text>[protein]-L-glutamate 5-O-methyl ester + H2O = L-glutamyl-[protein] + methanol + H(+)</text>
        <dbReference type="Rhea" id="RHEA:23236"/>
        <dbReference type="Rhea" id="RHEA-COMP:10208"/>
        <dbReference type="Rhea" id="RHEA-COMP:10311"/>
        <dbReference type="ChEBI" id="CHEBI:15377"/>
        <dbReference type="ChEBI" id="CHEBI:15378"/>
        <dbReference type="ChEBI" id="CHEBI:17790"/>
        <dbReference type="ChEBI" id="CHEBI:29973"/>
        <dbReference type="ChEBI" id="CHEBI:82795"/>
        <dbReference type="EC" id="3.1.1.61"/>
    </reaction>
</comment>
<dbReference type="RefSeq" id="WP_125084102.1">
    <property type="nucleotide sequence ID" value="NZ_CP034248.1"/>
</dbReference>
<dbReference type="GO" id="GO:0000156">
    <property type="term" value="F:phosphorelay response regulator activity"/>
    <property type="evidence" value="ECO:0007669"/>
    <property type="project" value="InterPro"/>
</dbReference>
<feature type="active site" evidence="5 6">
    <location>
        <position position="172"/>
    </location>
</feature>
<sequence length="349" mass="38153">MLVGEKIKVLVVDDSMVFREVISRGITTDPQIEVIATAGDPYEARDKILKYHPNIMICDVQMPRMNGIEFLRRLLPQYSLPVIVVSAISTSVFDALNAGAIDFISKPDSQLSNVENFIEELIEKIKIASKAKMVHPVKNSMSEVAGSNPSMATMKSAASKQTTTKLIAIGASTGGTEAIQAILKSLPHDIPGIVIVQHIPPMFSKMFAERLNKTFPFHIKEAETGDRIEKGKVLIAPGDQHMRVRRTGDQFKVECFHGEKVNRHCPSIDVLFESVAKEAGSQSIGIILTGMGYDGAKGLLSMKRKGARTIGQDEQSSVVYGMPKVAFELGAVEKQSSLSNIPRVLSMML</sequence>
<reference evidence="10 11" key="1">
    <citation type="submission" date="2018-11" db="EMBL/GenBank/DDBJ databases">
        <title>Genome sequencing of Paenibacillus lentus DSM25539(T).</title>
        <authorList>
            <person name="Kook J.-K."/>
            <person name="Park S.-N."/>
            <person name="Lim Y.K."/>
        </authorList>
    </citation>
    <scope>NUCLEOTIDE SEQUENCE [LARGE SCALE GENOMIC DNA]</scope>
    <source>
        <strain evidence="10 11">DSM 25539</strain>
    </source>
</reference>
<dbReference type="InterPro" id="IPR011006">
    <property type="entry name" value="CheY-like_superfamily"/>
</dbReference>
<gene>
    <name evidence="5" type="primary">cheB</name>
    <name evidence="10" type="ORF">EIM92_18635</name>
</gene>
<dbReference type="CDD" id="cd17541">
    <property type="entry name" value="REC_CheB-like"/>
    <property type="match status" value="1"/>
</dbReference>
<dbReference type="AlphaFoldDB" id="A0A3S8RYC9"/>
<keyword evidence="1 5" id="KW-0963">Cytoplasm</keyword>
<evidence type="ECO:0000256" key="4">
    <source>
        <dbReference type="ARBA" id="ARBA00048267"/>
    </source>
</evidence>
<proteinExistence type="inferred from homology"/>
<dbReference type="SMART" id="SM00448">
    <property type="entry name" value="REC"/>
    <property type="match status" value="1"/>
</dbReference>
<dbReference type="Gene3D" id="3.40.50.2300">
    <property type="match status" value="1"/>
</dbReference>
<comment type="catalytic activity">
    <reaction evidence="5">
        <text>L-glutaminyl-[protein] + H2O = L-glutamyl-[protein] + NH4(+)</text>
        <dbReference type="Rhea" id="RHEA:16441"/>
        <dbReference type="Rhea" id="RHEA-COMP:10207"/>
        <dbReference type="Rhea" id="RHEA-COMP:10208"/>
        <dbReference type="ChEBI" id="CHEBI:15377"/>
        <dbReference type="ChEBI" id="CHEBI:28938"/>
        <dbReference type="ChEBI" id="CHEBI:29973"/>
        <dbReference type="ChEBI" id="CHEBI:30011"/>
        <dbReference type="EC" id="3.5.1.44"/>
    </reaction>
</comment>
<dbReference type="EC" id="3.5.1.44" evidence="5"/>
<dbReference type="PANTHER" id="PTHR42872:SF6">
    <property type="entry name" value="PROTEIN-GLUTAMATE METHYLESTERASE_PROTEIN-GLUTAMINE GLUTAMINASE"/>
    <property type="match status" value="1"/>
</dbReference>
<feature type="active site" evidence="5 6">
    <location>
        <position position="198"/>
    </location>
</feature>
<evidence type="ECO:0000259" key="8">
    <source>
        <dbReference type="PROSITE" id="PS50110"/>
    </source>
</evidence>
<dbReference type="NCBIfam" id="NF001965">
    <property type="entry name" value="PRK00742.1"/>
    <property type="match status" value="1"/>
</dbReference>
<dbReference type="GO" id="GO:0005737">
    <property type="term" value="C:cytoplasm"/>
    <property type="evidence" value="ECO:0007669"/>
    <property type="project" value="UniProtKB-SubCell"/>
</dbReference>
<dbReference type="InterPro" id="IPR008248">
    <property type="entry name" value="CheB-like"/>
</dbReference>
<dbReference type="Pfam" id="PF01339">
    <property type="entry name" value="CheB_methylest"/>
    <property type="match status" value="1"/>
</dbReference>
<dbReference type="PROSITE" id="PS50110">
    <property type="entry name" value="RESPONSE_REGULATORY"/>
    <property type="match status" value="1"/>
</dbReference>
<dbReference type="Pfam" id="PF00072">
    <property type="entry name" value="Response_reg"/>
    <property type="match status" value="1"/>
</dbReference>
<dbReference type="GO" id="GO:0008984">
    <property type="term" value="F:protein-glutamate methylesterase activity"/>
    <property type="evidence" value="ECO:0007669"/>
    <property type="project" value="UniProtKB-UniRule"/>
</dbReference>
<comment type="function">
    <text evidence="5">Involved in chemotaxis. Part of a chemotaxis signal transduction system that modulates chemotaxis in response to various stimuli. Catalyzes the demethylation of specific methylglutamate residues introduced into the chemoreceptors (methyl-accepting chemotaxis proteins or MCP) by CheR. Also mediates the irreversible deamidation of specific glutamine residues to glutamic acid.</text>
</comment>
<dbReference type="HAMAP" id="MF_00099">
    <property type="entry name" value="CheB_chemtxs"/>
    <property type="match status" value="1"/>
</dbReference>